<dbReference type="GO" id="GO:0007165">
    <property type="term" value="P:signal transduction"/>
    <property type="evidence" value="ECO:0007669"/>
    <property type="project" value="UniProtKB-KW"/>
</dbReference>
<keyword evidence="9 10" id="KW-0807">Transducer</keyword>
<evidence type="ECO:0000256" key="2">
    <source>
        <dbReference type="ARBA" id="ARBA00022475"/>
    </source>
</evidence>
<dbReference type="Proteomes" id="UP000005203">
    <property type="component" value="Linkage group LG12"/>
</dbReference>
<dbReference type="EnsemblMetazoa" id="XM_016915594">
    <property type="protein sequence ID" value="XP_016771083"/>
    <property type="gene ID" value="LOC100577024"/>
</dbReference>
<evidence type="ECO:0000313" key="11">
    <source>
        <dbReference type="EnsemblMetazoa" id="XP_016771083"/>
    </source>
</evidence>
<gene>
    <name evidence="11" type="primary">100577024</name>
    <name evidence="13" type="synonym">LOC100577024</name>
</gene>
<feature type="transmembrane region" description="Helical" evidence="10">
    <location>
        <begin position="37"/>
        <end position="54"/>
    </location>
</feature>
<feature type="transmembrane region" description="Helical" evidence="10">
    <location>
        <begin position="66"/>
        <end position="89"/>
    </location>
</feature>
<evidence type="ECO:0000256" key="6">
    <source>
        <dbReference type="ARBA" id="ARBA00022989"/>
    </source>
</evidence>
<evidence type="ECO:0000256" key="1">
    <source>
        <dbReference type="ARBA" id="ARBA00004651"/>
    </source>
</evidence>
<accession>A0A8B7KP41</accession>
<evidence type="ECO:0000256" key="9">
    <source>
        <dbReference type="ARBA" id="ARBA00023224"/>
    </source>
</evidence>
<dbReference type="Pfam" id="PF02949">
    <property type="entry name" value="7tm_6"/>
    <property type="match status" value="1"/>
</dbReference>
<keyword evidence="7 10" id="KW-0472">Membrane</keyword>
<proteinExistence type="inferred from homology"/>
<keyword evidence="6 10" id="KW-1133">Transmembrane helix</keyword>
<reference evidence="11" key="1">
    <citation type="submission" date="2021-01" db="UniProtKB">
        <authorList>
            <consortium name="EnsemblMetazoa"/>
        </authorList>
    </citation>
    <scope>IDENTIFICATION</scope>
    <source>
        <strain evidence="11">DH4</strain>
    </source>
</reference>
<reference evidence="13" key="2">
    <citation type="submission" date="2025-04" db="UniProtKB">
        <authorList>
            <consortium name="RefSeq"/>
        </authorList>
    </citation>
    <scope>IDENTIFICATION</scope>
    <source>
        <strain evidence="13">DH4</strain>
        <tissue evidence="13">Whole body</tissue>
    </source>
</reference>
<dbReference type="PANTHER" id="PTHR21137">
    <property type="entry name" value="ODORANT RECEPTOR"/>
    <property type="match status" value="1"/>
</dbReference>
<comment type="similarity">
    <text evidence="10">Belongs to the insect chemoreceptor superfamily. Heteromeric odorant receptor channel (TC 1.A.69) family.</text>
</comment>
<dbReference type="AlphaFoldDB" id="A0A7M7IPW0"/>
<sequence length="381" mass="44952">MHATPYSDVSIVVSQFLLKLTGVWMTVNDGEKRRRRIAMAYTFVIQVYGLYLNIGDIYHSWDDLSHCIFLTCNTLCIVLTMFKFSILFIRRTEFKNLILFARKNFWHLDYDRHETILFTKCRKFCTLWTLTVFSFTQASLTFYIITPICANIGKNKSERILPFKMWVDFPLSETPYYEIMFVIQLLTVQQIGIAYTCNDNFLCVLNMHVVCQFRILQHRLTKLWSIIDERADKFNYASKCYEALKECIRQHQSLIEFCDKLEHVYTLPIFGHVVVFSLLMCFDTYEIFLFHPYNFLHVYLRRIDRREFEYRAGNVFGMVDGAANGRGRTNAAGGREGDDNEVHAALPSIRRWFLSRILGDIHRAYELYIVVFHPHEGIIQG</sequence>
<evidence type="ECO:0000313" key="13">
    <source>
        <dbReference type="RefSeq" id="XP_016771083.1"/>
    </source>
</evidence>
<evidence type="ECO:0000256" key="8">
    <source>
        <dbReference type="ARBA" id="ARBA00023170"/>
    </source>
</evidence>
<dbReference type="OrthoDB" id="8185860at2759"/>
<organism evidence="11">
    <name type="scientific">Apis mellifera</name>
    <name type="common">Honeybee</name>
    <dbReference type="NCBI Taxonomy" id="7460"/>
    <lineage>
        <taxon>Eukaryota</taxon>
        <taxon>Metazoa</taxon>
        <taxon>Ecdysozoa</taxon>
        <taxon>Arthropoda</taxon>
        <taxon>Hexapoda</taxon>
        <taxon>Insecta</taxon>
        <taxon>Pterygota</taxon>
        <taxon>Neoptera</taxon>
        <taxon>Endopterygota</taxon>
        <taxon>Hymenoptera</taxon>
        <taxon>Apocrita</taxon>
        <taxon>Aculeata</taxon>
        <taxon>Apoidea</taxon>
        <taxon>Anthophila</taxon>
        <taxon>Apidae</taxon>
        <taxon>Apis</taxon>
    </lineage>
</organism>
<feature type="transmembrane region" description="Helical" evidence="10">
    <location>
        <begin position="124"/>
        <end position="145"/>
    </location>
</feature>
<evidence type="ECO:0000256" key="7">
    <source>
        <dbReference type="ARBA" id="ARBA00023136"/>
    </source>
</evidence>
<dbReference type="GO" id="GO:0005549">
    <property type="term" value="F:odorant binding"/>
    <property type="evidence" value="ECO:0007669"/>
    <property type="project" value="InterPro"/>
</dbReference>
<comment type="subcellular location">
    <subcellularLocation>
        <location evidence="1 10">Cell membrane</location>
        <topology evidence="1 10">Multi-pass membrane protein</topology>
    </subcellularLocation>
</comment>
<keyword evidence="8 10" id="KW-0675">Receptor</keyword>
<evidence type="ECO:0000313" key="12">
    <source>
        <dbReference type="Proteomes" id="UP000005203"/>
    </source>
</evidence>
<dbReference type="PANTHER" id="PTHR21137:SF35">
    <property type="entry name" value="ODORANT RECEPTOR 19A-RELATED"/>
    <property type="match status" value="1"/>
</dbReference>
<dbReference type="InterPro" id="IPR004117">
    <property type="entry name" value="7tm6_olfct_rcpt"/>
</dbReference>
<accession>A0A7M7IPW0</accession>
<evidence type="ECO:0000256" key="5">
    <source>
        <dbReference type="ARBA" id="ARBA00022725"/>
    </source>
</evidence>
<comment type="caution">
    <text evidence="10">Lacks conserved residue(s) required for the propagation of feature annotation.</text>
</comment>
<evidence type="ECO:0000256" key="10">
    <source>
        <dbReference type="RuleBase" id="RU351113"/>
    </source>
</evidence>
<name>A0A7M7IPW0_APIME</name>
<dbReference type="GO" id="GO:0004984">
    <property type="term" value="F:olfactory receptor activity"/>
    <property type="evidence" value="ECO:0007669"/>
    <property type="project" value="InterPro"/>
</dbReference>
<dbReference type="GeneID" id="100577024"/>
<dbReference type="GO" id="GO:0005886">
    <property type="term" value="C:plasma membrane"/>
    <property type="evidence" value="ECO:0007669"/>
    <property type="project" value="UniProtKB-SubCell"/>
</dbReference>
<evidence type="ECO:0000256" key="3">
    <source>
        <dbReference type="ARBA" id="ARBA00022606"/>
    </source>
</evidence>
<keyword evidence="2" id="KW-1003">Cell membrane</keyword>
<keyword evidence="4 10" id="KW-0812">Transmembrane</keyword>
<keyword evidence="5 10" id="KW-0552">Olfaction</keyword>
<dbReference type="RefSeq" id="XP_016771083.1">
    <property type="nucleotide sequence ID" value="XM_016915594.2"/>
</dbReference>
<protein>
    <recommendedName>
        <fullName evidence="10">Odorant receptor</fullName>
    </recommendedName>
</protein>
<keyword evidence="3 10" id="KW-0716">Sensory transduction</keyword>
<keyword evidence="12" id="KW-1185">Reference proteome</keyword>
<evidence type="ECO:0000256" key="4">
    <source>
        <dbReference type="ARBA" id="ARBA00022692"/>
    </source>
</evidence>